<keyword evidence="1" id="KW-0472">Membrane</keyword>
<keyword evidence="1" id="KW-0812">Transmembrane</keyword>
<dbReference type="InterPro" id="IPR007039">
    <property type="entry name" value="TrbC/VirB2"/>
</dbReference>
<keyword evidence="3" id="KW-1185">Reference proteome</keyword>
<name>C3PMN4_RICAE</name>
<feature type="transmembrane region" description="Helical" evidence="1">
    <location>
        <begin position="12"/>
        <end position="35"/>
    </location>
</feature>
<dbReference type="Pfam" id="PF04956">
    <property type="entry name" value="TrbC"/>
    <property type="match status" value="1"/>
</dbReference>
<evidence type="ECO:0000313" key="2">
    <source>
        <dbReference type="EMBL" id="ACP53194.1"/>
    </source>
</evidence>
<protein>
    <submittedName>
        <fullName evidence="2">VirB2-like protein</fullName>
    </submittedName>
</protein>
<evidence type="ECO:0000313" key="3">
    <source>
        <dbReference type="Proteomes" id="UP000002305"/>
    </source>
</evidence>
<dbReference type="AlphaFoldDB" id="C3PMN4"/>
<keyword evidence="1" id="KW-1133">Transmembrane helix</keyword>
<gene>
    <name evidence="2" type="primary">virB2</name>
    <name evidence="2" type="ordered locus">RAF_ORF0232</name>
</gene>
<sequence length="118" mass="12681">MNFPIRKLNEELIDYNLSLRILFTILSMAIIMVAFDSLGSNGDPVGDALCKLIKVFRGNTAKGIAVVGIIVLGIQTLRGKLQWEVALVVVTAIIILFKAPDIVNMVSSDTNSSSCGVS</sequence>
<dbReference type="HOGENOM" id="CLU_2024977_0_0_5"/>
<accession>C3PMN4</accession>
<dbReference type="KEGG" id="raf:RAF_ORF0232"/>
<feature type="transmembrane region" description="Helical" evidence="1">
    <location>
        <begin position="55"/>
        <end position="74"/>
    </location>
</feature>
<reference evidence="2 3" key="1">
    <citation type="journal article" date="2009" name="BMC Genomics">
        <title>Analysis of the Rickettsia africae genome reveals that virulence acquisition in Rickettsia species may be explained by genome reduction.</title>
        <authorList>
            <person name="Fournier P.-E."/>
            <person name="El Karkouri K."/>
            <person name="Leroy Q."/>
            <person name="Robert C."/>
            <person name="Giumelli B."/>
            <person name="Renesto P."/>
            <person name="Socolovschi C."/>
            <person name="Parola P."/>
            <person name="Audic S."/>
            <person name="Raoult D."/>
        </authorList>
    </citation>
    <scope>NUCLEOTIDE SEQUENCE [LARGE SCALE GENOMIC DNA]</scope>
    <source>
        <strain evidence="2 3">ESF-5</strain>
    </source>
</reference>
<feature type="transmembrane region" description="Helical" evidence="1">
    <location>
        <begin position="81"/>
        <end position="99"/>
    </location>
</feature>
<dbReference type="RefSeq" id="WP_012719458.1">
    <property type="nucleotide sequence ID" value="NC_012633.1"/>
</dbReference>
<evidence type="ECO:0000256" key="1">
    <source>
        <dbReference type="SAM" id="Phobius"/>
    </source>
</evidence>
<dbReference type="Proteomes" id="UP000002305">
    <property type="component" value="Chromosome"/>
</dbReference>
<proteinExistence type="predicted"/>
<organism evidence="2 3">
    <name type="scientific">Rickettsia africae (strain ESF-5)</name>
    <dbReference type="NCBI Taxonomy" id="347255"/>
    <lineage>
        <taxon>Bacteria</taxon>
        <taxon>Pseudomonadati</taxon>
        <taxon>Pseudomonadota</taxon>
        <taxon>Alphaproteobacteria</taxon>
        <taxon>Rickettsiales</taxon>
        <taxon>Rickettsiaceae</taxon>
        <taxon>Rickettsieae</taxon>
        <taxon>Rickettsia</taxon>
        <taxon>spotted fever group</taxon>
    </lineage>
</organism>
<dbReference type="EMBL" id="CP001612">
    <property type="protein sequence ID" value="ACP53194.1"/>
    <property type="molecule type" value="Genomic_DNA"/>
</dbReference>